<evidence type="ECO:0000256" key="9">
    <source>
        <dbReference type="ARBA" id="ARBA00023002"/>
    </source>
</evidence>
<comment type="catalytic activity">
    <reaction evidence="1">
        <text>a 2,3-saturated acyl-CoA + O2 = a (2E)-enoyl-CoA + H2O2</text>
        <dbReference type="Rhea" id="RHEA:38959"/>
        <dbReference type="ChEBI" id="CHEBI:15379"/>
        <dbReference type="ChEBI" id="CHEBI:16240"/>
        <dbReference type="ChEBI" id="CHEBI:58856"/>
        <dbReference type="ChEBI" id="CHEBI:65111"/>
        <dbReference type="EC" id="1.3.3.6"/>
    </reaction>
</comment>
<keyword evidence="20" id="KW-1185">Reference proteome</keyword>
<dbReference type="Pfam" id="PF02770">
    <property type="entry name" value="Acyl-CoA_dh_M"/>
    <property type="match status" value="1"/>
</dbReference>
<dbReference type="InterPro" id="IPR036250">
    <property type="entry name" value="AcylCo_DH-like_C"/>
</dbReference>
<dbReference type="STRING" id="669874.A0A1E4U358"/>
<keyword evidence="7 12" id="KW-0274">FAD</keyword>
<dbReference type="AlphaFoldDB" id="A0A1E4U358"/>
<dbReference type="Pfam" id="PF14749">
    <property type="entry name" value="Acyl-CoA_ox_N"/>
    <property type="match status" value="1"/>
</dbReference>
<evidence type="ECO:0000256" key="8">
    <source>
        <dbReference type="ARBA" id="ARBA00022832"/>
    </source>
</evidence>
<dbReference type="SUPFAM" id="SSF56645">
    <property type="entry name" value="Acyl-CoA dehydrogenase NM domain-like"/>
    <property type="match status" value="1"/>
</dbReference>
<evidence type="ECO:0000259" key="16">
    <source>
        <dbReference type="Pfam" id="PF02770"/>
    </source>
</evidence>
<evidence type="ECO:0000256" key="3">
    <source>
        <dbReference type="ARBA" id="ARBA00004275"/>
    </source>
</evidence>
<dbReference type="Gene3D" id="1.20.140.10">
    <property type="entry name" value="Butyryl-CoA Dehydrogenase, subunit A, domain 3"/>
    <property type="match status" value="2"/>
</dbReference>
<dbReference type="UniPathway" id="UPA00661"/>
<evidence type="ECO:0000259" key="17">
    <source>
        <dbReference type="Pfam" id="PF14749"/>
    </source>
</evidence>
<dbReference type="InterPro" id="IPR012258">
    <property type="entry name" value="Acyl-CoA_oxidase"/>
</dbReference>
<dbReference type="InterPro" id="IPR037069">
    <property type="entry name" value="AcylCoA_DH/ox_N_sf"/>
</dbReference>
<keyword evidence="10" id="KW-0443">Lipid metabolism</keyword>
<dbReference type="GO" id="GO:0005504">
    <property type="term" value="F:fatty acid binding"/>
    <property type="evidence" value="ECO:0007669"/>
    <property type="project" value="TreeGrafter"/>
</dbReference>
<dbReference type="FunFam" id="1.10.540.10:FF:000018">
    <property type="entry name" value="Acyl-coenzyme A oxidase"/>
    <property type="match status" value="1"/>
</dbReference>
<sequence length="696" mass="78535">MSQVESKVGPRPANSIQSERTAIDFDIDLLNVFLEGSYEEAAIVQELMQQIERDPILKVDSSYYELNKSEHREVTARKIAQLSTYMERDAPDYDKFQKRLGLLTIIDPQLGTRIGIHLGLFLSALKGNGTDEQFQYWAFDTGAVFLKNVYGCFAMTELAHGSNVAGLETTATFDKDANQFIINTPHIGATKWWIGGAAHSSTHAVVYARLIVNNEDHGVKTFVVPLRDADHNLNPGVAIGDIGAKMGRDGIDNGWIQFSSVVIPREYMLTKYTRIDEDGEVIEPPLAQLAYGALLTGRVTMVRESFRTSQRFMTVALRYAVGRRQFAEKNSEDNAELQLIDYPLHQLRLIPWLAFTYALACGSERLTKEHVLTIEILEAASRSEDFTKIGKAIEKLKNIFISSGMLKSACTWFTANLIDEARQSCGGHGYSSYSGFGKAYNDWVVQCTWEGDNNVLAMSVGRALSQALIKAQKGKKIEGDLSFINDYKQFVGKDVILGQYFDLKVLLICYKAVLIRLADYVVQLLPENNNNWDLFGAEKVTMSKLNAIYYLLEAFIDRINKLSDKGNIKPYLVDLAKLFALSNIDKFSGIFLQFNVISSEQLSELSFEIKRLNKHLRTQVIGLTDAFKFSDTFINSALGSYDGDIYNNYFDIVKMQNKEVKAPYSEVLEKMLHRAPLENREYFQKSKEVLNRLGKL</sequence>
<dbReference type="FunFam" id="1.20.140.10:FF:000015">
    <property type="entry name" value="Acyl-coenzyme A oxidase"/>
    <property type="match status" value="1"/>
</dbReference>
<dbReference type="GO" id="GO:0071949">
    <property type="term" value="F:FAD binding"/>
    <property type="evidence" value="ECO:0007669"/>
    <property type="project" value="InterPro"/>
</dbReference>
<dbReference type="GO" id="GO:0005782">
    <property type="term" value="C:peroxisomal matrix"/>
    <property type="evidence" value="ECO:0007669"/>
    <property type="project" value="EnsemblFungi"/>
</dbReference>
<evidence type="ECO:0000256" key="10">
    <source>
        <dbReference type="ARBA" id="ARBA00023098"/>
    </source>
</evidence>
<feature type="domain" description="Acyl-coenzyme A oxidase N-terminal" evidence="17">
    <location>
        <begin position="26"/>
        <end position="137"/>
    </location>
</feature>
<name>A0A1E4U358_PACTA</name>
<evidence type="ECO:0000256" key="11">
    <source>
        <dbReference type="ARBA" id="ARBA00023140"/>
    </source>
</evidence>
<evidence type="ECO:0000259" key="18">
    <source>
        <dbReference type="Pfam" id="PF22924"/>
    </source>
</evidence>
<dbReference type="Gene3D" id="2.40.110.10">
    <property type="entry name" value="Butyryl-CoA Dehydrogenase, subunit A, domain 2"/>
    <property type="match status" value="1"/>
</dbReference>
<evidence type="ECO:0000256" key="6">
    <source>
        <dbReference type="ARBA" id="ARBA00022630"/>
    </source>
</evidence>
<comment type="similarity">
    <text evidence="5 12">Belongs to the acyl-CoA oxidase family.</text>
</comment>
<dbReference type="Pfam" id="PF01756">
    <property type="entry name" value="ACOX"/>
    <property type="match status" value="1"/>
</dbReference>
<evidence type="ECO:0000256" key="2">
    <source>
        <dbReference type="ARBA" id="ARBA00001974"/>
    </source>
</evidence>
<dbReference type="GO" id="GO:0003997">
    <property type="term" value="F:acyl-CoA oxidase activity"/>
    <property type="evidence" value="ECO:0007669"/>
    <property type="project" value="UniProtKB-EC"/>
</dbReference>
<evidence type="ECO:0000259" key="15">
    <source>
        <dbReference type="Pfam" id="PF01756"/>
    </source>
</evidence>
<dbReference type="EMBL" id="KV454011">
    <property type="protein sequence ID" value="ODV98440.1"/>
    <property type="molecule type" value="Genomic_DNA"/>
</dbReference>
<evidence type="ECO:0000256" key="13">
    <source>
        <dbReference type="PIRSR" id="PIRSR000168-1"/>
    </source>
</evidence>
<feature type="domain" description="Acyl-CoA oxidase C-alpha1" evidence="18">
    <location>
        <begin position="291"/>
        <end position="464"/>
    </location>
</feature>
<feature type="binding site" evidence="14">
    <location>
        <position position="156"/>
    </location>
    <ligand>
        <name>FAD</name>
        <dbReference type="ChEBI" id="CHEBI:57692"/>
    </ligand>
</feature>
<evidence type="ECO:0000256" key="14">
    <source>
        <dbReference type="PIRSR" id="PIRSR000168-2"/>
    </source>
</evidence>
<comment type="cofactor">
    <cofactor evidence="2">
        <name>FAD</name>
        <dbReference type="ChEBI" id="CHEBI:57692"/>
    </cofactor>
</comment>
<dbReference type="InterPro" id="IPR046373">
    <property type="entry name" value="Acyl-CoA_Oxase/DH_mid-dom_sf"/>
</dbReference>
<dbReference type="InterPro" id="IPR002655">
    <property type="entry name" value="Acyl-CoA_oxidase_C"/>
</dbReference>
<reference evidence="20" key="1">
    <citation type="submission" date="2016-05" db="EMBL/GenBank/DDBJ databases">
        <title>Comparative genomics of biotechnologically important yeasts.</title>
        <authorList>
            <consortium name="DOE Joint Genome Institute"/>
            <person name="Riley R."/>
            <person name="Haridas S."/>
            <person name="Wolfe K.H."/>
            <person name="Lopes M.R."/>
            <person name="Hittinger C.T."/>
            <person name="Goker M."/>
            <person name="Salamov A."/>
            <person name="Wisecaver J."/>
            <person name="Long T.M."/>
            <person name="Aerts A.L."/>
            <person name="Barry K."/>
            <person name="Choi C."/>
            <person name="Clum A."/>
            <person name="Coughlan A.Y."/>
            <person name="Deshpande S."/>
            <person name="Douglass A.P."/>
            <person name="Hanson S.J."/>
            <person name="Klenk H.-P."/>
            <person name="Labutti K."/>
            <person name="Lapidus A."/>
            <person name="Lindquist E."/>
            <person name="Lipzen A."/>
            <person name="Meier-Kolthoff J.P."/>
            <person name="Ohm R.A."/>
            <person name="Otillar R.P."/>
            <person name="Pangilinan J."/>
            <person name="Peng Y."/>
            <person name="Rokas A."/>
            <person name="Rosa C.A."/>
            <person name="Scheuner C."/>
            <person name="Sibirny A.A."/>
            <person name="Slot J.C."/>
            <person name="Stielow J.B."/>
            <person name="Sun H."/>
            <person name="Kurtzman C.P."/>
            <person name="Blackwell M."/>
            <person name="Grigoriev I.V."/>
            <person name="Jeffries T.W."/>
        </authorList>
    </citation>
    <scope>NUCLEOTIDE SEQUENCE [LARGE SCALE GENOMIC DNA]</scope>
    <source>
        <strain evidence="20">NRRL Y-2460</strain>
    </source>
</reference>
<dbReference type="GO" id="GO:0055088">
    <property type="term" value="P:lipid homeostasis"/>
    <property type="evidence" value="ECO:0007669"/>
    <property type="project" value="TreeGrafter"/>
</dbReference>
<protein>
    <recommendedName>
        <fullName evidence="12">Acyl-coenzyme A oxidase</fullName>
    </recommendedName>
</protein>
<keyword evidence="9" id="KW-0560">Oxidoreductase</keyword>
<evidence type="ECO:0000256" key="1">
    <source>
        <dbReference type="ARBA" id="ARBA00001201"/>
    </source>
</evidence>
<dbReference type="InterPro" id="IPR029320">
    <property type="entry name" value="Acyl-CoA_ox_N"/>
</dbReference>
<dbReference type="InterPro" id="IPR006091">
    <property type="entry name" value="Acyl-CoA_Oxase/DH_mid-dom"/>
</dbReference>
<dbReference type="PANTHER" id="PTHR10909">
    <property type="entry name" value="ELECTRON TRANSPORT OXIDOREDUCTASE"/>
    <property type="match status" value="1"/>
</dbReference>
<evidence type="ECO:0000256" key="4">
    <source>
        <dbReference type="ARBA" id="ARBA00004846"/>
    </source>
</evidence>
<dbReference type="OrthoDB" id="538336at2759"/>
<evidence type="ECO:0000313" key="20">
    <source>
        <dbReference type="Proteomes" id="UP000094236"/>
    </source>
</evidence>
<dbReference type="InterPro" id="IPR009100">
    <property type="entry name" value="AcylCoA_DH/oxidase_NM_dom_sf"/>
</dbReference>
<organism evidence="19 20">
    <name type="scientific">Pachysolen tannophilus NRRL Y-2460</name>
    <dbReference type="NCBI Taxonomy" id="669874"/>
    <lineage>
        <taxon>Eukaryota</taxon>
        <taxon>Fungi</taxon>
        <taxon>Dikarya</taxon>
        <taxon>Ascomycota</taxon>
        <taxon>Saccharomycotina</taxon>
        <taxon>Pichiomycetes</taxon>
        <taxon>Pachysolenaceae</taxon>
        <taxon>Pachysolen</taxon>
    </lineage>
</organism>
<evidence type="ECO:0000256" key="5">
    <source>
        <dbReference type="ARBA" id="ARBA00006288"/>
    </source>
</evidence>
<dbReference type="GO" id="GO:0033540">
    <property type="term" value="P:fatty acid beta-oxidation using acyl-CoA oxidase"/>
    <property type="evidence" value="ECO:0007669"/>
    <property type="project" value="UniProtKB-UniPathway"/>
</dbReference>
<keyword evidence="6 12" id="KW-0285">Flavoprotein</keyword>
<proteinExistence type="inferred from homology"/>
<evidence type="ECO:0000313" key="19">
    <source>
        <dbReference type="EMBL" id="ODV98440.1"/>
    </source>
</evidence>
<dbReference type="Gene3D" id="1.10.540.10">
    <property type="entry name" value="Acyl-CoA dehydrogenase/oxidase, N-terminal domain"/>
    <property type="match status" value="1"/>
</dbReference>
<feature type="domain" description="Acyl-CoA oxidase C-terminal" evidence="15">
    <location>
        <begin position="502"/>
        <end position="672"/>
    </location>
</feature>
<comment type="pathway">
    <text evidence="4">Lipid metabolism; peroxisomal fatty acid beta-oxidation.</text>
</comment>
<dbReference type="Proteomes" id="UP000094236">
    <property type="component" value="Unassembled WGS sequence"/>
</dbReference>
<accession>A0A1E4U358</accession>
<feature type="binding site" evidence="14">
    <location>
        <position position="195"/>
    </location>
    <ligand>
        <name>FAD</name>
        <dbReference type="ChEBI" id="CHEBI:57692"/>
    </ligand>
</feature>
<dbReference type="PIRSF" id="PIRSF000168">
    <property type="entry name" value="Acyl-CoA_oxidase"/>
    <property type="match status" value="1"/>
</dbReference>
<dbReference type="InterPro" id="IPR055060">
    <property type="entry name" value="ACOX_C_alpha1"/>
</dbReference>
<dbReference type="Pfam" id="PF22924">
    <property type="entry name" value="ACOX_C_alpha1"/>
    <property type="match status" value="1"/>
</dbReference>
<keyword evidence="11" id="KW-0576">Peroxisome</keyword>
<feature type="active site" description="Proton acceptor" evidence="13">
    <location>
        <position position="450"/>
    </location>
</feature>
<gene>
    <name evidence="19" type="ORF">PACTADRAFT_38273</name>
</gene>
<comment type="subcellular location">
    <subcellularLocation>
        <location evidence="3">Peroxisome</location>
    </subcellularLocation>
</comment>
<evidence type="ECO:0000256" key="12">
    <source>
        <dbReference type="PIRNR" id="PIRNR000168"/>
    </source>
</evidence>
<feature type="domain" description="Acyl-CoA oxidase/dehydrogenase middle" evidence="16">
    <location>
        <begin position="152"/>
        <end position="261"/>
    </location>
</feature>
<evidence type="ECO:0000256" key="7">
    <source>
        <dbReference type="ARBA" id="ARBA00022827"/>
    </source>
</evidence>
<dbReference type="PANTHER" id="PTHR10909:SF352">
    <property type="entry name" value="ACYL-COENZYME A OXIDASE-LIKE PROTEIN"/>
    <property type="match status" value="1"/>
</dbReference>
<dbReference type="FunFam" id="2.40.110.10:FF:000003">
    <property type="entry name" value="Acyl-coenzyme A oxidase"/>
    <property type="match status" value="1"/>
</dbReference>
<keyword evidence="8" id="KW-0276">Fatty acid metabolism</keyword>
<dbReference type="SUPFAM" id="SSF47203">
    <property type="entry name" value="Acyl-CoA dehydrogenase C-terminal domain-like"/>
    <property type="match status" value="2"/>
</dbReference>